<organism evidence="1 2">
    <name type="scientific">Croceicoccus naphthovorans</name>
    <dbReference type="NCBI Taxonomy" id="1348774"/>
    <lineage>
        <taxon>Bacteria</taxon>
        <taxon>Pseudomonadati</taxon>
        <taxon>Pseudomonadota</taxon>
        <taxon>Alphaproteobacteria</taxon>
        <taxon>Sphingomonadales</taxon>
        <taxon>Erythrobacteraceae</taxon>
        <taxon>Croceicoccus</taxon>
    </lineage>
</organism>
<dbReference type="PATRIC" id="fig|1348774.3.peg.1547"/>
<dbReference type="EMBL" id="CP011770">
    <property type="protein sequence ID" value="AKM09847.1"/>
    <property type="molecule type" value="Genomic_DNA"/>
</dbReference>
<keyword evidence="2" id="KW-1185">Reference proteome</keyword>
<dbReference type="AlphaFoldDB" id="A0A0G3XF65"/>
<protein>
    <submittedName>
        <fullName evidence="1">Uncharacterized protein</fullName>
    </submittedName>
</protein>
<dbReference type="Proteomes" id="UP000035287">
    <property type="component" value="Chromosome"/>
</dbReference>
<accession>A0A0G3XF65</accession>
<gene>
    <name evidence="1" type="ORF">AB433_07400</name>
</gene>
<reference evidence="1 2" key="1">
    <citation type="submission" date="2015-06" db="EMBL/GenBank/DDBJ databases">
        <authorList>
            <person name="Zeng Y."/>
            <person name="Huang Y."/>
        </authorList>
    </citation>
    <scope>NUCLEOTIDE SEQUENCE [LARGE SCALE GENOMIC DNA]</scope>
    <source>
        <strain evidence="1 2">PQ-2</strain>
    </source>
</reference>
<dbReference type="RefSeq" id="WP_047820531.1">
    <property type="nucleotide sequence ID" value="NZ_CP011770.1"/>
</dbReference>
<sequence>MTTLPQLALAELDRRRASLRKAVANRMATADQADTKLRWWCVIALKAGAVLPPDLAAQFRPGIDPRDMIWWDVRPDGKDPLGFQHQAMAELSRATCAAEAMHRHAPTPETHQRYLRLLELYRAVAQPIIGPLPLPPRAEGPVPAIEPERKAAA</sequence>
<dbReference type="KEGG" id="cna:AB433_07400"/>
<proteinExistence type="predicted"/>
<evidence type="ECO:0000313" key="1">
    <source>
        <dbReference type="EMBL" id="AKM09847.1"/>
    </source>
</evidence>
<name>A0A0G3XF65_9SPHN</name>
<evidence type="ECO:0000313" key="2">
    <source>
        <dbReference type="Proteomes" id="UP000035287"/>
    </source>
</evidence>